<dbReference type="AlphaFoldDB" id="A0A810N0G3"/>
<dbReference type="Proteomes" id="UP000680866">
    <property type="component" value="Chromosome"/>
</dbReference>
<dbReference type="KEGG" id="pry:Prubr_21590"/>
<reference evidence="2" key="1">
    <citation type="submission" date="2020-08" db="EMBL/GenBank/DDBJ databases">
        <title>Whole genome shotgun sequence of Polymorphospora rubra NBRC 101157.</title>
        <authorList>
            <person name="Komaki H."/>
            <person name="Tamura T."/>
        </authorList>
    </citation>
    <scope>NUCLEOTIDE SEQUENCE</scope>
    <source>
        <strain evidence="2">NBRC 101157</strain>
    </source>
</reference>
<protein>
    <submittedName>
        <fullName evidence="2">Uncharacterized protein</fullName>
    </submittedName>
</protein>
<evidence type="ECO:0000256" key="1">
    <source>
        <dbReference type="SAM" id="MobiDB-lite"/>
    </source>
</evidence>
<dbReference type="EMBL" id="AP023359">
    <property type="protein sequence ID" value="BCJ65138.1"/>
    <property type="molecule type" value="Genomic_DNA"/>
</dbReference>
<gene>
    <name evidence="2" type="ORF">Prubr_21590</name>
</gene>
<proteinExistence type="predicted"/>
<feature type="region of interest" description="Disordered" evidence="1">
    <location>
        <begin position="1"/>
        <end position="32"/>
    </location>
</feature>
<sequence>MSTQKSGAGAPPPTTANDDPATLEVAGSPPIVADPPVIENPRWQTGATPVVEAVLYPPHLPGRTRAVAVVEDCPHCGEAHILRPADQHSNMSRVCPVRRLRYIARPRRNVRRRVRRAT</sequence>
<evidence type="ECO:0000313" key="2">
    <source>
        <dbReference type="EMBL" id="BCJ65138.1"/>
    </source>
</evidence>
<keyword evidence="3" id="KW-1185">Reference proteome</keyword>
<organism evidence="2 3">
    <name type="scientific">Polymorphospora rubra</name>
    <dbReference type="NCBI Taxonomy" id="338584"/>
    <lineage>
        <taxon>Bacteria</taxon>
        <taxon>Bacillati</taxon>
        <taxon>Actinomycetota</taxon>
        <taxon>Actinomycetes</taxon>
        <taxon>Micromonosporales</taxon>
        <taxon>Micromonosporaceae</taxon>
        <taxon>Polymorphospora</taxon>
    </lineage>
</organism>
<evidence type="ECO:0000313" key="3">
    <source>
        <dbReference type="Proteomes" id="UP000680866"/>
    </source>
</evidence>
<accession>A0A810N0G3</accession>
<name>A0A810N0G3_9ACTN</name>